<protein>
    <submittedName>
        <fullName evidence="1">Uncharacterized protein</fullName>
    </submittedName>
</protein>
<gene>
    <name evidence="1" type="ORF">SDC9_117699</name>
</gene>
<organism evidence="1">
    <name type="scientific">bioreactor metagenome</name>
    <dbReference type="NCBI Taxonomy" id="1076179"/>
    <lineage>
        <taxon>unclassified sequences</taxon>
        <taxon>metagenomes</taxon>
        <taxon>ecological metagenomes</taxon>
    </lineage>
</organism>
<sequence>MFVVHIGGGDLRPGRGEVGGEGPVKLGDLFAAGAAQLLEGGRGSVHLEGHGLVHRGGHMQQNAGVLHGVEAVTGLEGCCQVGVDLGVAVSPDRDDHARLKRGELLGRIHGFSCRPKANAASLDGTTTPGR</sequence>
<dbReference type="AlphaFoldDB" id="A0A645BZG9"/>
<accession>A0A645BZG9</accession>
<comment type="caution">
    <text evidence="1">The sequence shown here is derived from an EMBL/GenBank/DDBJ whole genome shotgun (WGS) entry which is preliminary data.</text>
</comment>
<proteinExistence type="predicted"/>
<reference evidence="1" key="1">
    <citation type="submission" date="2019-08" db="EMBL/GenBank/DDBJ databases">
        <authorList>
            <person name="Kucharzyk K."/>
            <person name="Murdoch R.W."/>
            <person name="Higgins S."/>
            <person name="Loffler F."/>
        </authorList>
    </citation>
    <scope>NUCLEOTIDE SEQUENCE</scope>
</reference>
<name>A0A645BZG9_9ZZZZ</name>
<dbReference type="EMBL" id="VSSQ01023655">
    <property type="protein sequence ID" value="MPM70739.1"/>
    <property type="molecule type" value="Genomic_DNA"/>
</dbReference>
<evidence type="ECO:0000313" key="1">
    <source>
        <dbReference type="EMBL" id="MPM70739.1"/>
    </source>
</evidence>